<keyword evidence="3" id="KW-1185">Reference proteome</keyword>
<dbReference type="PIRSF" id="PIRSF021320">
    <property type="entry name" value="DUF984"/>
    <property type="match status" value="1"/>
</dbReference>
<dbReference type="CDD" id="cd06553">
    <property type="entry name" value="ASCH_Ef3133_like"/>
    <property type="match status" value="1"/>
</dbReference>
<dbReference type="EMBL" id="JXJU01000002">
    <property type="protein sequence ID" value="PCS00904.1"/>
    <property type="molecule type" value="Genomic_DNA"/>
</dbReference>
<comment type="caution">
    <text evidence="2">The sequence shown here is derived from an EMBL/GenBank/DDBJ whole genome shotgun (WGS) entry which is preliminary data.</text>
</comment>
<gene>
    <name evidence="2" type="ORF">RT41_GL000694</name>
</gene>
<dbReference type="PANTHER" id="PTHR39203">
    <property type="entry name" value="CYTOPLASMIC PROTEIN-RELATED"/>
    <property type="match status" value="1"/>
</dbReference>
<dbReference type="SMART" id="SM01022">
    <property type="entry name" value="ASCH"/>
    <property type="match status" value="1"/>
</dbReference>
<organism evidence="2 3">
    <name type="scientific">Lactococcus fujiensis JCM 16395</name>
    <dbReference type="NCBI Taxonomy" id="1291764"/>
    <lineage>
        <taxon>Bacteria</taxon>
        <taxon>Bacillati</taxon>
        <taxon>Bacillota</taxon>
        <taxon>Bacilli</taxon>
        <taxon>Lactobacillales</taxon>
        <taxon>Streptococcaceae</taxon>
        <taxon>Lactococcus</taxon>
    </lineage>
</organism>
<name>A0A2A5RNI7_9LACT</name>
<protein>
    <recommendedName>
        <fullName evidence="1">ASCH domain-containing protein</fullName>
    </recommendedName>
</protein>
<feature type="domain" description="ASCH" evidence="1">
    <location>
        <begin position="24"/>
        <end position="148"/>
    </location>
</feature>
<evidence type="ECO:0000313" key="3">
    <source>
        <dbReference type="Proteomes" id="UP000218181"/>
    </source>
</evidence>
<dbReference type="AlphaFoldDB" id="A0A2A5RNI7"/>
<reference evidence="2 3" key="1">
    <citation type="submission" date="2014-12" db="EMBL/GenBank/DDBJ databases">
        <title>Draft genome sequences of 10 type strains of Lactococcus.</title>
        <authorList>
            <person name="Sun Z."/>
            <person name="Zhong Z."/>
            <person name="Liu W."/>
            <person name="Zhang W."/>
            <person name="Zhang H."/>
        </authorList>
    </citation>
    <scope>NUCLEOTIDE SEQUENCE [LARGE SCALE GENOMIC DNA]</scope>
    <source>
        <strain evidence="2 3">JCM 16395</strain>
    </source>
</reference>
<dbReference type="Pfam" id="PF04266">
    <property type="entry name" value="ASCH"/>
    <property type="match status" value="1"/>
</dbReference>
<sequence length="152" mass="17393">MNIVKYENFIKEADLKVEDFRAAFAFGNDGENISDPKMADELLDELLKGRKTATASAVEGYEENEPFPIVDGRFDIVLNGKGEPIAAITNTRVYQTSFDQVTADHARREGEGDLSLAYWRQAHEAFWRQFDLYRPNMPVLCEEFEVIYSKSK</sequence>
<proteinExistence type="predicted"/>
<dbReference type="Proteomes" id="UP000218181">
    <property type="component" value="Unassembled WGS sequence"/>
</dbReference>
<dbReference type="Gene3D" id="3.10.400.10">
    <property type="entry name" value="Sulfate adenylyltransferase"/>
    <property type="match status" value="1"/>
</dbReference>
<dbReference type="InterPro" id="IPR009326">
    <property type="entry name" value="DUF984"/>
</dbReference>
<dbReference type="SUPFAM" id="SSF88697">
    <property type="entry name" value="PUA domain-like"/>
    <property type="match status" value="1"/>
</dbReference>
<evidence type="ECO:0000259" key="1">
    <source>
        <dbReference type="SMART" id="SM01022"/>
    </source>
</evidence>
<dbReference type="InterPro" id="IPR015947">
    <property type="entry name" value="PUA-like_sf"/>
</dbReference>
<dbReference type="InterPro" id="IPR007374">
    <property type="entry name" value="ASCH_domain"/>
</dbReference>
<dbReference type="STRING" id="1291764.GCA_001311235_01253"/>
<dbReference type="PANTHER" id="PTHR39203:SF1">
    <property type="entry name" value="CYTOPLASMIC PROTEIN"/>
    <property type="match status" value="1"/>
</dbReference>
<accession>A0A2A5RNI7</accession>
<evidence type="ECO:0000313" key="2">
    <source>
        <dbReference type="EMBL" id="PCS00904.1"/>
    </source>
</evidence>